<dbReference type="AlphaFoldDB" id="A0A4W3IBY8"/>
<reference evidence="7" key="2">
    <citation type="journal article" date="2007" name="PLoS Biol.">
        <title>Survey sequencing and comparative analysis of the elephant shark (Callorhinchus milii) genome.</title>
        <authorList>
            <person name="Venkatesh B."/>
            <person name="Kirkness E.F."/>
            <person name="Loh Y.H."/>
            <person name="Halpern A.L."/>
            <person name="Lee A.P."/>
            <person name="Johnson J."/>
            <person name="Dandona N."/>
            <person name="Viswanathan L.D."/>
            <person name="Tay A."/>
            <person name="Venter J.C."/>
            <person name="Strausberg R.L."/>
            <person name="Brenner S."/>
        </authorList>
    </citation>
    <scope>NUCLEOTIDE SEQUENCE [LARGE SCALE GENOMIC DNA]</scope>
</reference>
<dbReference type="GeneTree" id="ENSGT00940000164788"/>
<dbReference type="Gene3D" id="3.40.50.150">
    <property type="entry name" value="Vaccinia Virus protein VP39"/>
    <property type="match status" value="1"/>
</dbReference>
<dbReference type="InterPro" id="IPR029426">
    <property type="entry name" value="FAM86_N"/>
</dbReference>
<evidence type="ECO:0000256" key="3">
    <source>
        <dbReference type="ARBA" id="ARBA00022679"/>
    </source>
</evidence>
<accession>A0A4W3IBY8</accession>
<dbReference type="InterPro" id="IPR029063">
    <property type="entry name" value="SAM-dependent_MTases_sf"/>
</dbReference>
<keyword evidence="7" id="KW-1185">Reference proteome</keyword>
<dbReference type="SUPFAM" id="SSF53335">
    <property type="entry name" value="S-adenosyl-L-methionine-dependent methyltransferases"/>
    <property type="match status" value="1"/>
</dbReference>
<dbReference type="Pfam" id="PF14904">
    <property type="entry name" value="FAM86"/>
    <property type="match status" value="1"/>
</dbReference>
<keyword evidence="2" id="KW-0489">Methyltransferase</keyword>
<evidence type="ECO:0000259" key="5">
    <source>
        <dbReference type="Pfam" id="PF14904"/>
    </source>
</evidence>
<sequence length="311" mass="34775">QNNGDSTLLQEILQQTVLHPLCNKYPPSVKYRRRFLSELIKKHELTSSEPLDQLYDALGEVLNAEESETCHKNYLLPSKEYVTLTENVAIISGGTTGLVTWEAALYFAEWAMENPEVFHGRTVLELGSGIGFTGITICKTCSPKRYMFSDCHPGVLQQLRKNILSNGLLLDSCAWSLLGPEADVEGSVEPAGGRTLNVAALGLDWEEVSREQIAQLQADVIVATDIVYDPEVVFCLISVLEKLLIHASEGTGRHPVMYVASTIRNPETYHLFKTELDKVAIKHQVIKSPTTKVFPYNRSTKIELLRLHHEK</sequence>
<reference evidence="7" key="3">
    <citation type="journal article" date="2014" name="Nature">
        <title>Elephant shark genome provides unique insights into gnathostome evolution.</title>
        <authorList>
            <consortium name="International Elephant Shark Genome Sequencing Consortium"/>
            <person name="Venkatesh B."/>
            <person name="Lee A.P."/>
            <person name="Ravi V."/>
            <person name="Maurya A.K."/>
            <person name="Lian M.M."/>
            <person name="Swann J.B."/>
            <person name="Ohta Y."/>
            <person name="Flajnik M.F."/>
            <person name="Sutoh Y."/>
            <person name="Kasahara M."/>
            <person name="Hoon S."/>
            <person name="Gangu V."/>
            <person name="Roy S.W."/>
            <person name="Irimia M."/>
            <person name="Korzh V."/>
            <person name="Kondrychyn I."/>
            <person name="Lim Z.W."/>
            <person name="Tay B.H."/>
            <person name="Tohari S."/>
            <person name="Kong K.W."/>
            <person name="Ho S."/>
            <person name="Lorente-Galdos B."/>
            <person name="Quilez J."/>
            <person name="Marques-Bonet T."/>
            <person name="Raney B.J."/>
            <person name="Ingham P.W."/>
            <person name="Tay A."/>
            <person name="Hillier L.W."/>
            <person name="Minx P."/>
            <person name="Boehm T."/>
            <person name="Wilson R.K."/>
            <person name="Brenner S."/>
            <person name="Warren W.C."/>
        </authorList>
    </citation>
    <scope>NUCLEOTIDE SEQUENCE [LARGE SCALE GENOMIC DNA]</scope>
</reference>
<proteinExistence type="inferred from homology"/>
<comment type="similarity">
    <text evidence="1">Belongs to the class I-like SAM-binding methyltransferase superfamily. EEF2KMT family.</text>
</comment>
<dbReference type="GO" id="GO:0008168">
    <property type="term" value="F:methyltransferase activity"/>
    <property type="evidence" value="ECO:0007669"/>
    <property type="project" value="UniProtKB-KW"/>
</dbReference>
<feature type="domain" description="FAM86 N-terminal" evidence="5">
    <location>
        <begin position="1"/>
        <end position="61"/>
    </location>
</feature>
<dbReference type="PANTHER" id="PTHR14614:SF130">
    <property type="entry name" value="PROTEIN-LYSINE N-METHYLTRANSFERASE EEF2KMT"/>
    <property type="match status" value="1"/>
</dbReference>
<organism evidence="6 7">
    <name type="scientific">Callorhinchus milii</name>
    <name type="common">Ghost shark</name>
    <dbReference type="NCBI Taxonomy" id="7868"/>
    <lineage>
        <taxon>Eukaryota</taxon>
        <taxon>Metazoa</taxon>
        <taxon>Chordata</taxon>
        <taxon>Craniata</taxon>
        <taxon>Vertebrata</taxon>
        <taxon>Chondrichthyes</taxon>
        <taxon>Holocephali</taxon>
        <taxon>Chimaeriformes</taxon>
        <taxon>Callorhinchidae</taxon>
        <taxon>Callorhinchus</taxon>
    </lineage>
</organism>
<reference evidence="7" key="1">
    <citation type="journal article" date="2006" name="Science">
        <title>Ancient noncoding elements conserved in the human genome.</title>
        <authorList>
            <person name="Venkatesh B."/>
            <person name="Kirkness E.F."/>
            <person name="Loh Y.H."/>
            <person name="Halpern A.L."/>
            <person name="Lee A.P."/>
            <person name="Johnson J."/>
            <person name="Dandona N."/>
            <person name="Viswanathan L.D."/>
            <person name="Tay A."/>
            <person name="Venter J.C."/>
            <person name="Strausberg R.L."/>
            <person name="Brenner S."/>
        </authorList>
    </citation>
    <scope>NUCLEOTIDE SEQUENCE [LARGE SCALE GENOMIC DNA]</scope>
</reference>
<reference evidence="6" key="4">
    <citation type="submission" date="2025-08" db="UniProtKB">
        <authorList>
            <consortium name="Ensembl"/>
        </authorList>
    </citation>
    <scope>IDENTIFICATION</scope>
</reference>
<dbReference type="OMA" id="PIRTYRI"/>
<evidence type="ECO:0000313" key="6">
    <source>
        <dbReference type="Ensembl" id="ENSCMIP00000024473.1"/>
    </source>
</evidence>
<dbReference type="GO" id="GO:0032259">
    <property type="term" value="P:methylation"/>
    <property type="evidence" value="ECO:0007669"/>
    <property type="project" value="UniProtKB-KW"/>
</dbReference>
<evidence type="ECO:0000256" key="1">
    <source>
        <dbReference type="ARBA" id="ARBA00005511"/>
    </source>
</evidence>
<name>A0A4W3IBY8_CALMI</name>
<dbReference type="Proteomes" id="UP000314986">
    <property type="component" value="Unassembled WGS sequence"/>
</dbReference>
<reference evidence="6" key="5">
    <citation type="submission" date="2025-09" db="UniProtKB">
        <authorList>
            <consortium name="Ensembl"/>
        </authorList>
    </citation>
    <scope>IDENTIFICATION</scope>
</reference>
<keyword evidence="3" id="KW-0808">Transferase</keyword>
<dbReference type="GO" id="GO:0032991">
    <property type="term" value="C:protein-containing complex"/>
    <property type="evidence" value="ECO:0007669"/>
    <property type="project" value="TreeGrafter"/>
</dbReference>
<dbReference type="STRING" id="7868.ENSCMIP00000024473"/>
<keyword evidence="4" id="KW-0949">S-adenosyl-L-methionine</keyword>
<protein>
    <submittedName>
        <fullName evidence="6">Family with sequence similarity 86 member B2</fullName>
    </submittedName>
</protein>
<dbReference type="Ensembl" id="ENSCMIT00000024880.1">
    <property type="protein sequence ID" value="ENSCMIP00000024473.1"/>
    <property type="gene ID" value="ENSCMIG00000010849.1"/>
</dbReference>
<evidence type="ECO:0000313" key="7">
    <source>
        <dbReference type="Proteomes" id="UP000314986"/>
    </source>
</evidence>
<dbReference type="PANTHER" id="PTHR14614">
    <property type="entry name" value="HEPATOCELLULAR CARCINOMA-ASSOCIATED ANTIGEN"/>
    <property type="match status" value="1"/>
</dbReference>
<dbReference type="Pfam" id="PF10294">
    <property type="entry name" value="Methyltransf_16"/>
    <property type="match status" value="2"/>
</dbReference>
<dbReference type="InParanoid" id="A0A4W3IBY8"/>
<evidence type="ECO:0000256" key="2">
    <source>
        <dbReference type="ARBA" id="ARBA00022603"/>
    </source>
</evidence>
<evidence type="ECO:0000256" key="4">
    <source>
        <dbReference type="ARBA" id="ARBA00022691"/>
    </source>
</evidence>
<dbReference type="InterPro" id="IPR019410">
    <property type="entry name" value="Methyltransf_16"/>
</dbReference>